<sequence>MLDLTSTTEMFVVGIIRLYGEAFPPSAASVYWIQHHSMSMNFLQINSGHQRQREQFCERHCDILYFQWRKQNINGIIMAI</sequence>
<evidence type="ECO:0000313" key="1">
    <source>
        <dbReference type="EMBL" id="EZA61440.1"/>
    </source>
</evidence>
<name>A0A026WZE4_OOCBI</name>
<dbReference type="AlphaFoldDB" id="A0A026WZE4"/>
<evidence type="ECO:0000313" key="2">
    <source>
        <dbReference type="Proteomes" id="UP000053097"/>
    </source>
</evidence>
<proteinExistence type="predicted"/>
<protein>
    <submittedName>
        <fullName evidence="1">Uncharacterized protein</fullName>
    </submittedName>
</protein>
<organism evidence="1 2">
    <name type="scientific">Ooceraea biroi</name>
    <name type="common">Clonal raider ant</name>
    <name type="synonym">Cerapachys biroi</name>
    <dbReference type="NCBI Taxonomy" id="2015173"/>
    <lineage>
        <taxon>Eukaryota</taxon>
        <taxon>Metazoa</taxon>
        <taxon>Ecdysozoa</taxon>
        <taxon>Arthropoda</taxon>
        <taxon>Hexapoda</taxon>
        <taxon>Insecta</taxon>
        <taxon>Pterygota</taxon>
        <taxon>Neoptera</taxon>
        <taxon>Endopterygota</taxon>
        <taxon>Hymenoptera</taxon>
        <taxon>Apocrita</taxon>
        <taxon>Aculeata</taxon>
        <taxon>Formicoidea</taxon>
        <taxon>Formicidae</taxon>
        <taxon>Dorylinae</taxon>
        <taxon>Ooceraea</taxon>
    </lineage>
</organism>
<dbReference type="EMBL" id="KK107054">
    <property type="protein sequence ID" value="EZA61440.1"/>
    <property type="molecule type" value="Genomic_DNA"/>
</dbReference>
<gene>
    <name evidence="1" type="ORF">X777_07773</name>
</gene>
<dbReference type="Proteomes" id="UP000053097">
    <property type="component" value="Unassembled WGS sequence"/>
</dbReference>
<keyword evidence="2" id="KW-1185">Reference proteome</keyword>
<reference evidence="1 2" key="1">
    <citation type="journal article" date="2014" name="Curr. Biol.">
        <title>The genome of the clonal raider ant Cerapachys biroi.</title>
        <authorList>
            <person name="Oxley P.R."/>
            <person name="Ji L."/>
            <person name="Fetter-Pruneda I."/>
            <person name="McKenzie S.K."/>
            <person name="Li C."/>
            <person name="Hu H."/>
            <person name="Zhang G."/>
            <person name="Kronauer D.J."/>
        </authorList>
    </citation>
    <scope>NUCLEOTIDE SEQUENCE [LARGE SCALE GENOMIC DNA]</scope>
</reference>
<accession>A0A026WZE4</accession>